<comment type="caution">
    <text evidence="1">The sequence shown here is derived from an EMBL/GenBank/DDBJ whole genome shotgun (WGS) entry which is preliminary data.</text>
</comment>
<organism evidence="1 2">
    <name type="scientific">Champsocephalus esox</name>
    <name type="common">pike icefish</name>
    <dbReference type="NCBI Taxonomy" id="159716"/>
    <lineage>
        <taxon>Eukaryota</taxon>
        <taxon>Metazoa</taxon>
        <taxon>Chordata</taxon>
        <taxon>Craniata</taxon>
        <taxon>Vertebrata</taxon>
        <taxon>Euteleostomi</taxon>
        <taxon>Actinopterygii</taxon>
        <taxon>Neopterygii</taxon>
        <taxon>Teleostei</taxon>
        <taxon>Neoteleostei</taxon>
        <taxon>Acanthomorphata</taxon>
        <taxon>Eupercaria</taxon>
        <taxon>Perciformes</taxon>
        <taxon>Notothenioidei</taxon>
        <taxon>Channichthyidae</taxon>
        <taxon>Champsocephalus</taxon>
    </lineage>
</organism>
<sequence length="123" mass="13948">MVFWARPTGAVGPLRRGPRGRACLFQKHRAASGLLRTLVCVPTHRALQQTARVFSQPSKSRPVIPSLHQNQLSVSAERAELLHPVRNAIQYTNLFLQRSAHKVTRGDFQQWINSLHPGKQTYF</sequence>
<dbReference type="AlphaFoldDB" id="A0AAN8BJI2"/>
<reference evidence="1 2" key="1">
    <citation type="journal article" date="2023" name="Mol. Biol. Evol.">
        <title>Genomics of Secondarily Temperate Adaptation in the Only Non-Antarctic Icefish.</title>
        <authorList>
            <person name="Rivera-Colon A.G."/>
            <person name="Rayamajhi N."/>
            <person name="Minhas B.F."/>
            <person name="Madrigal G."/>
            <person name="Bilyk K.T."/>
            <person name="Yoon V."/>
            <person name="Hune M."/>
            <person name="Gregory S."/>
            <person name="Cheng C.H.C."/>
            <person name="Catchen J.M."/>
        </authorList>
    </citation>
    <scope>NUCLEOTIDE SEQUENCE [LARGE SCALE GENOMIC DNA]</scope>
    <source>
        <strain evidence="1">JC2023a</strain>
    </source>
</reference>
<evidence type="ECO:0000313" key="1">
    <source>
        <dbReference type="EMBL" id="KAK5886038.1"/>
    </source>
</evidence>
<name>A0AAN8BJI2_9TELE</name>
<dbReference type="Proteomes" id="UP001335648">
    <property type="component" value="Unassembled WGS sequence"/>
</dbReference>
<accession>A0AAN8BJI2</accession>
<keyword evidence="2" id="KW-1185">Reference proteome</keyword>
<evidence type="ECO:0000313" key="2">
    <source>
        <dbReference type="Proteomes" id="UP001335648"/>
    </source>
</evidence>
<dbReference type="EMBL" id="JAULUE010002059">
    <property type="protein sequence ID" value="KAK5886038.1"/>
    <property type="molecule type" value="Genomic_DNA"/>
</dbReference>
<gene>
    <name evidence="1" type="ORF">CesoFtcFv8_017116</name>
</gene>
<proteinExistence type="predicted"/>
<protein>
    <submittedName>
        <fullName evidence="1">Uncharacterized protein</fullName>
    </submittedName>
</protein>